<sequence length="471" mass="53929">MSEDQNQGQAGAKDRGNSNSSSNRQANNPKTTEKRKNTNNRSRRGNKLFYDGLERNQVFKLQEIKYLIQEFAPITVNGKAIQTSTGSQRDEMNTDERTTDGNQSKNSNKRILKMIKEILIKNNDSVMYLTLLVKPSDPDFIYDLDSLKINLNIPVNYPIAKKKNGKNRPSIVVLNDNIPRGFLMNIEFGFKELVNQIVNETNKNKNKHKSKEKDNNQKSFFKLVGGNNLLGMIKSLDCNLETFLSQKESTIVSVSNFSSTSIDSKNNKIKSNRKENETDKKNIGAVHDNDFKYQNNNNNNNIDSKTSNHMINDRSIDGFNYINKRKKIIENTLYKIQKDPSIKMLLLNSDDFTKIQTYRLNCNNVKVKLNIPVISRPITIEEFEFNKSGNGSNNSNSNAINDKKNIVANFNKKAIEFNQELEKDITSNETNASLIFQINYLLSNLSCLSKPENEFEKFEKLKRAFLLNSLK</sequence>
<proteinExistence type="predicted"/>
<feature type="compositionally biased region" description="Basic and acidic residues" evidence="1">
    <location>
        <begin position="88"/>
        <end position="99"/>
    </location>
</feature>
<gene>
    <name evidence="2" type="ORF">ASCRUDRAFT_70919</name>
</gene>
<reference evidence="3" key="1">
    <citation type="submission" date="2016-05" db="EMBL/GenBank/DDBJ databases">
        <title>Comparative genomics of biotechnologically important yeasts.</title>
        <authorList>
            <consortium name="DOE Joint Genome Institute"/>
            <person name="Riley R."/>
            <person name="Haridas S."/>
            <person name="Wolfe K.H."/>
            <person name="Lopes M.R."/>
            <person name="Hittinger C.T."/>
            <person name="Goker M."/>
            <person name="Salamov A."/>
            <person name="Wisecaver J."/>
            <person name="Long T.M."/>
            <person name="Aerts A.L."/>
            <person name="Barry K."/>
            <person name="Choi C."/>
            <person name="Clum A."/>
            <person name="Coughlan A.Y."/>
            <person name="Deshpande S."/>
            <person name="Douglass A.P."/>
            <person name="Hanson S.J."/>
            <person name="Klenk H.-P."/>
            <person name="Labutti K."/>
            <person name="Lapidus A."/>
            <person name="Lindquist E."/>
            <person name="Lipzen A."/>
            <person name="Meier-Kolthoff J.P."/>
            <person name="Ohm R.A."/>
            <person name="Otillar R.P."/>
            <person name="Pangilinan J."/>
            <person name="Peng Y."/>
            <person name="Rokas A."/>
            <person name="Rosa C.A."/>
            <person name="Scheuner C."/>
            <person name="Sibirny A.A."/>
            <person name="Slot J.C."/>
            <person name="Stielow J.B."/>
            <person name="Sun H."/>
            <person name="Kurtzman C.P."/>
            <person name="Blackwell M."/>
            <person name="Grigoriev I.V."/>
            <person name="Jeffries T.W."/>
        </authorList>
    </citation>
    <scope>NUCLEOTIDE SEQUENCE [LARGE SCALE GENOMIC DNA]</scope>
    <source>
        <strain evidence="3">DSM 1968</strain>
    </source>
</reference>
<evidence type="ECO:0000313" key="3">
    <source>
        <dbReference type="Proteomes" id="UP000095038"/>
    </source>
</evidence>
<keyword evidence="3" id="KW-1185">Reference proteome</keyword>
<dbReference type="OrthoDB" id="10253329at2759"/>
<dbReference type="AlphaFoldDB" id="A0A1D2VFP1"/>
<feature type="region of interest" description="Disordered" evidence="1">
    <location>
        <begin position="82"/>
        <end position="107"/>
    </location>
</feature>
<name>A0A1D2VFP1_9ASCO</name>
<evidence type="ECO:0000313" key="2">
    <source>
        <dbReference type="EMBL" id="ODV60402.1"/>
    </source>
</evidence>
<feature type="compositionally biased region" description="Basic and acidic residues" evidence="1">
    <location>
        <begin position="272"/>
        <end position="281"/>
    </location>
</feature>
<protein>
    <submittedName>
        <fullName evidence="2">Uncharacterized protein</fullName>
    </submittedName>
</protein>
<feature type="region of interest" description="Disordered" evidence="1">
    <location>
        <begin position="259"/>
        <end position="281"/>
    </location>
</feature>
<dbReference type="Proteomes" id="UP000095038">
    <property type="component" value="Unassembled WGS sequence"/>
</dbReference>
<organism evidence="2 3">
    <name type="scientific">Ascoidea rubescens DSM 1968</name>
    <dbReference type="NCBI Taxonomy" id="1344418"/>
    <lineage>
        <taxon>Eukaryota</taxon>
        <taxon>Fungi</taxon>
        <taxon>Dikarya</taxon>
        <taxon>Ascomycota</taxon>
        <taxon>Saccharomycotina</taxon>
        <taxon>Saccharomycetes</taxon>
        <taxon>Ascoideaceae</taxon>
        <taxon>Ascoidea</taxon>
    </lineage>
</organism>
<dbReference type="GeneID" id="30965497"/>
<feature type="region of interest" description="Disordered" evidence="1">
    <location>
        <begin position="1"/>
        <end position="48"/>
    </location>
</feature>
<dbReference type="InParanoid" id="A0A1D2VFP1"/>
<evidence type="ECO:0000256" key="1">
    <source>
        <dbReference type="SAM" id="MobiDB-lite"/>
    </source>
</evidence>
<dbReference type="EMBL" id="KV454482">
    <property type="protein sequence ID" value="ODV60402.1"/>
    <property type="molecule type" value="Genomic_DNA"/>
</dbReference>
<feature type="compositionally biased region" description="Basic residues" evidence="1">
    <location>
        <begin position="37"/>
        <end position="46"/>
    </location>
</feature>
<dbReference type="RefSeq" id="XP_020046709.1">
    <property type="nucleotide sequence ID" value="XM_020191861.1"/>
</dbReference>
<dbReference type="STRING" id="1344418.A0A1D2VFP1"/>
<accession>A0A1D2VFP1</accession>